<evidence type="ECO:0000256" key="1">
    <source>
        <dbReference type="ARBA" id="ARBA00004571"/>
    </source>
</evidence>
<accession>A0A482J0Z6</accession>
<dbReference type="AlphaFoldDB" id="A0A482J0Z6"/>
<evidence type="ECO:0000313" key="13">
    <source>
        <dbReference type="EMBL" id="QBP13852.1"/>
    </source>
</evidence>
<dbReference type="GO" id="GO:0034220">
    <property type="term" value="P:monoatomic ion transmembrane transport"/>
    <property type="evidence" value="ECO:0007669"/>
    <property type="project" value="InterPro"/>
</dbReference>
<sequence>MKIKMLTAAVVALASTGAFAQSSVTMYGVADVGIEYLTHAGGDNSTVRMSSGNLSGSRWGLRGTEDLGGGLKGIFTLESGINIDTGSGADSSRMFNRQAFVGLQKDGIGTLTLGRQQTLLYDFGLNYDPMAIATRYSIIGQDGAFASRADNAIKYVGTFGGVTASALYSFRYNGQEVPGQTSRGAEYSAGLNYATGPLSVGAVYDQVRLGWMPGIADTGAKIQRATIAGTYMFGPAKVFGGWRWANQTMADNHVRSNLWWTGLGYQVTPALSLTGAVYYQAFHQTSADPWTLVASADYALSKRTDLYLNMAYAINKKDSDRGIVSVVGVSNADQPINGQNQFGAVVGIRHKF</sequence>
<feature type="domain" description="Porin" evidence="12">
    <location>
        <begin position="8"/>
        <end position="317"/>
    </location>
</feature>
<keyword evidence="5" id="KW-0812">Transmembrane</keyword>
<dbReference type="EMBL" id="CP037901">
    <property type="protein sequence ID" value="QBP13852.1"/>
    <property type="molecule type" value="Genomic_DNA"/>
</dbReference>
<dbReference type="OrthoDB" id="8982743at2"/>
<evidence type="ECO:0000256" key="11">
    <source>
        <dbReference type="SAM" id="SignalP"/>
    </source>
</evidence>
<evidence type="ECO:0000256" key="9">
    <source>
        <dbReference type="ARBA" id="ARBA00023136"/>
    </source>
</evidence>
<protein>
    <submittedName>
        <fullName evidence="13">Porin</fullName>
    </submittedName>
</protein>
<gene>
    <name evidence="13" type="ORF">DDF84_030290</name>
</gene>
<dbReference type="PRINTS" id="PR00184">
    <property type="entry name" value="NEISSPPORIN"/>
</dbReference>
<keyword evidence="10" id="KW-0998">Cell outer membrane</keyword>
<feature type="signal peptide" evidence="11">
    <location>
        <begin position="1"/>
        <end position="20"/>
    </location>
</feature>
<dbReference type="PANTHER" id="PTHR34501:SF9">
    <property type="entry name" value="MAJOR OUTER MEMBRANE PROTEIN P.IA"/>
    <property type="match status" value="1"/>
</dbReference>
<comment type="subcellular location">
    <subcellularLocation>
        <location evidence="1">Cell outer membrane</location>
        <topology evidence="1">Multi-pass membrane protein</topology>
    </subcellularLocation>
</comment>
<keyword evidence="8" id="KW-0626">Porin</keyword>
<dbReference type="InterPro" id="IPR001702">
    <property type="entry name" value="Porin_Gram-ve"/>
</dbReference>
<organism evidence="13 14">
    <name type="scientific">Cupriavidus metallidurans</name>
    <dbReference type="NCBI Taxonomy" id="119219"/>
    <lineage>
        <taxon>Bacteria</taxon>
        <taxon>Pseudomonadati</taxon>
        <taxon>Pseudomonadota</taxon>
        <taxon>Betaproteobacteria</taxon>
        <taxon>Burkholderiales</taxon>
        <taxon>Burkholderiaceae</taxon>
        <taxon>Cupriavidus</taxon>
    </lineage>
</organism>
<dbReference type="InterPro" id="IPR050298">
    <property type="entry name" value="Gram-neg_bact_OMP"/>
</dbReference>
<evidence type="ECO:0000256" key="3">
    <source>
        <dbReference type="ARBA" id="ARBA00022448"/>
    </source>
</evidence>
<dbReference type="GO" id="GO:0015288">
    <property type="term" value="F:porin activity"/>
    <property type="evidence" value="ECO:0007669"/>
    <property type="project" value="UniProtKB-KW"/>
</dbReference>
<feature type="chain" id="PRO_5019722792" evidence="11">
    <location>
        <begin position="21"/>
        <end position="352"/>
    </location>
</feature>
<keyword evidence="6 11" id="KW-0732">Signal</keyword>
<name>A0A482J0Z6_9BURK</name>
<evidence type="ECO:0000256" key="5">
    <source>
        <dbReference type="ARBA" id="ARBA00022692"/>
    </source>
</evidence>
<evidence type="ECO:0000313" key="14">
    <source>
        <dbReference type="Proteomes" id="UP000253772"/>
    </source>
</evidence>
<dbReference type="InterPro" id="IPR023614">
    <property type="entry name" value="Porin_dom_sf"/>
</dbReference>
<evidence type="ECO:0000256" key="6">
    <source>
        <dbReference type="ARBA" id="ARBA00022729"/>
    </source>
</evidence>
<keyword evidence="4" id="KW-1134">Transmembrane beta strand</keyword>
<evidence type="ECO:0000256" key="10">
    <source>
        <dbReference type="ARBA" id="ARBA00023237"/>
    </source>
</evidence>
<comment type="subunit">
    <text evidence="2">Homotrimer.</text>
</comment>
<dbReference type="PRINTS" id="PR00182">
    <property type="entry name" value="ECOLNEIPORIN"/>
</dbReference>
<dbReference type="GO" id="GO:0009279">
    <property type="term" value="C:cell outer membrane"/>
    <property type="evidence" value="ECO:0007669"/>
    <property type="project" value="UniProtKB-SubCell"/>
</dbReference>
<evidence type="ECO:0000256" key="7">
    <source>
        <dbReference type="ARBA" id="ARBA00023065"/>
    </source>
</evidence>
<evidence type="ECO:0000259" key="12">
    <source>
        <dbReference type="Pfam" id="PF13609"/>
    </source>
</evidence>
<reference evidence="13 14" key="1">
    <citation type="submission" date="2019-03" db="EMBL/GenBank/DDBJ databases">
        <title>Comparative insights into the high quality Complete genome sequence of highly metal resistant Cupriavidus metallidurans strain BS1 isolated from a gold-copper mine.</title>
        <authorList>
            <person name="Mazhar H.S."/>
            <person name="Rensing C."/>
        </authorList>
    </citation>
    <scope>NUCLEOTIDE SEQUENCE [LARGE SCALE GENOMIC DNA]</scope>
    <source>
        <strain evidence="13 14">BS1</strain>
    </source>
</reference>
<evidence type="ECO:0000256" key="4">
    <source>
        <dbReference type="ARBA" id="ARBA00022452"/>
    </source>
</evidence>
<keyword evidence="7" id="KW-0406">Ion transport</keyword>
<evidence type="ECO:0000256" key="2">
    <source>
        <dbReference type="ARBA" id="ARBA00011233"/>
    </source>
</evidence>
<proteinExistence type="predicted"/>
<dbReference type="GO" id="GO:0046930">
    <property type="term" value="C:pore complex"/>
    <property type="evidence" value="ECO:0007669"/>
    <property type="project" value="UniProtKB-KW"/>
</dbReference>
<keyword evidence="3" id="KW-0813">Transport</keyword>
<dbReference type="Proteomes" id="UP000253772">
    <property type="component" value="Chromosome c2"/>
</dbReference>
<dbReference type="Gene3D" id="2.40.160.10">
    <property type="entry name" value="Porin"/>
    <property type="match status" value="1"/>
</dbReference>
<dbReference type="RefSeq" id="WP_017511293.1">
    <property type="nucleotide sequence ID" value="NZ_CP037901.1"/>
</dbReference>
<dbReference type="CDD" id="cd00342">
    <property type="entry name" value="gram_neg_porins"/>
    <property type="match status" value="1"/>
</dbReference>
<dbReference type="Pfam" id="PF13609">
    <property type="entry name" value="Porin_4"/>
    <property type="match status" value="1"/>
</dbReference>
<keyword evidence="9" id="KW-0472">Membrane</keyword>
<dbReference type="SUPFAM" id="SSF56935">
    <property type="entry name" value="Porins"/>
    <property type="match status" value="1"/>
</dbReference>
<dbReference type="InterPro" id="IPR002299">
    <property type="entry name" value="Porin_Neis"/>
</dbReference>
<dbReference type="PANTHER" id="PTHR34501">
    <property type="entry name" value="PROTEIN YDDL-RELATED"/>
    <property type="match status" value="1"/>
</dbReference>
<dbReference type="InterPro" id="IPR033900">
    <property type="entry name" value="Gram_neg_porin_domain"/>
</dbReference>
<evidence type="ECO:0000256" key="8">
    <source>
        <dbReference type="ARBA" id="ARBA00023114"/>
    </source>
</evidence>